<feature type="domain" description="Histidine kinase" evidence="15">
    <location>
        <begin position="248"/>
        <end position="443"/>
    </location>
</feature>
<evidence type="ECO:0000256" key="8">
    <source>
        <dbReference type="ARBA" id="ARBA00022777"/>
    </source>
</evidence>
<keyword evidence="11" id="KW-0902">Two-component regulatory system</keyword>
<evidence type="ECO:0000256" key="14">
    <source>
        <dbReference type="SAM" id="Phobius"/>
    </source>
</evidence>
<protein>
    <recommendedName>
        <fullName evidence="3">histidine kinase</fullName>
        <ecNumber evidence="3">2.7.13.3</ecNumber>
    </recommendedName>
</protein>
<organism evidence="17 18">
    <name type="scientific">Mangrovimicrobium sediminis</name>
    <dbReference type="NCBI Taxonomy" id="2562682"/>
    <lineage>
        <taxon>Bacteria</taxon>
        <taxon>Pseudomonadati</taxon>
        <taxon>Pseudomonadota</taxon>
        <taxon>Gammaproteobacteria</taxon>
        <taxon>Cellvibrionales</taxon>
        <taxon>Halieaceae</taxon>
        <taxon>Mangrovimicrobium</taxon>
    </lineage>
</organism>
<keyword evidence="10 14" id="KW-1133">Transmembrane helix</keyword>
<evidence type="ECO:0000256" key="10">
    <source>
        <dbReference type="ARBA" id="ARBA00022989"/>
    </source>
</evidence>
<evidence type="ECO:0000259" key="16">
    <source>
        <dbReference type="PROSITE" id="PS50885"/>
    </source>
</evidence>
<keyword evidence="8" id="KW-0418">Kinase</keyword>
<dbReference type="EC" id="2.7.13.3" evidence="3"/>
<evidence type="ECO:0000256" key="11">
    <source>
        <dbReference type="ARBA" id="ARBA00023012"/>
    </source>
</evidence>
<feature type="domain" description="HAMP" evidence="16">
    <location>
        <begin position="189"/>
        <end position="240"/>
    </location>
</feature>
<evidence type="ECO:0000256" key="12">
    <source>
        <dbReference type="ARBA" id="ARBA00023136"/>
    </source>
</evidence>
<comment type="catalytic activity">
    <reaction evidence="1">
        <text>ATP + protein L-histidine = ADP + protein N-phospho-L-histidine.</text>
        <dbReference type="EC" id="2.7.13.3"/>
    </reaction>
</comment>
<dbReference type="PANTHER" id="PTHR45436:SF4">
    <property type="entry name" value="SENSOR PROTEIN PHOQ"/>
    <property type="match status" value="1"/>
</dbReference>
<evidence type="ECO:0000259" key="15">
    <source>
        <dbReference type="PROSITE" id="PS50109"/>
    </source>
</evidence>
<evidence type="ECO:0000256" key="4">
    <source>
        <dbReference type="ARBA" id="ARBA00022553"/>
    </source>
</evidence>
<feature type="region of interest" description="Disordered" evidence="13">
    <location>
        <begin position="97"/>
        <end position="117"/>
    </location>
</feature>
<comment type="subcellular location">
    <subcellularLocation>
        <location evidence="2">Membrane</location>
    </subcellularLocation>
</comment>
<dbReference type="GO" id="GO:0005886">
    <property type="term" value="C:plasma membrane"/>
    <property type="evidence" value="ECO:0007669"/>
    <property type="project" value="TreeGrafter"/>
</dbReference>
<keyword evidence="6 14" id="KW-0812">Transmembrane</keyword>
<dbReference type="InterPro" id="IPR003661">
    <property type="entry name" value="HisK_dim/P_dom"/>
</dbReference>
<accession>A0A4Z0M5Y9</accession>
<dbReference type="InterPro" id="IPR004358">
    <property type="entry name" value="Sig_transdc_His_kin-like_C"/>
</dbReference>
<dbReference type="PROSITE" id="PS50885">
    <property type="entry name" value="HAMP"/>
    <property type="match status" value="1"/>
</dbReference>
<dbReference type="AlphaFoldDB" id="A0A4Z0M5Y9"/>
<name>A0A4Z0M5Y9_9GAMM</name>
<keyword evidence="7" id="KW-0547">Nucleotide-binding</keyword>
<keyword evidence="18" id="KW-1185">Reference proteome</keyword>
<dbReference type="PROSITE" id="PS50109">
    <property type="entry name" value="HIS_KIN"/>
    <property type="match status" value="1"/>
</dbReference>
<evidence type="ECO:0000256" key="9">
    <source>
        <dbReference type="ARBA" id="ARBA00022840"/>
    </source>
</evidence>
<dbReference type="RefSeq" id="WP_135441958.1">
    <property type="nucleotide sequence ID" value="NZ_SRLE01000005.1"/>
</dbReference>
<evidence type="ECO:0000256" key="1">
    <source>
        <dbReference type="ARBA" id="ARBA00000085"/>
    </source>
</evidence>
<dbReference type="CDD" id="cd16954">
    <property type="entry name" value="HATPase_PhoQ-like"/>
    <property type="match status" value="1"/>
</dbReference>
<sequence length="443" mass="48352">MSALPRSLNGRLVLASLLLFPLFLGTSSLFLGGSHRRSLEAAEEQRLQLHVMTLLAQAEYDGAITLPQRLIEARYGRSNSGLYAVITAADGTPLWQSPSAATLPDDSGRNTTPGLQPGEHVFQRRGDLYTLSWQVLWETDSNSAVPLQFTVMESAEALDAEIAVYRRALALWLGGSAALLVVLQAAILAWGLRPLRSLASRIAAIETGGAEHLEGNYPREIQALTDNLNTLLRGERQRRERVRNTLADLAHSLKTPLAVVRGADKQADDYPQLVEEQVERMQQIVSYQLQRASGGSHKLLQRIPVQPLLIRLRDTLAKVYADRELQLELVCDDERDFRGDERDFLEVAGNVLDNACKHARTRVRVSACGDTSGALELVVEDDGTGIPGAAREAIVQRGTRLDQRSPGQGLGLAVAADIVESYGGKLEIGEAALGGAQVRIYFP</sequence>
<dbReference type="InterPro" id="IPR005467">
    <property type="entry name" value="His_kinase_dom"/>
</dbReference>
<keyword evidence="5" id="KW-0808">Transferase</keyword>
<dbReference type="InterPro" id="IPR050428">
    <property type="entry name" value="TCS_sensor_his_kinase"/>
</dbReference>
<gene>
    <name evidence="17" type="ORF">E4634_06435</name>
</gene>
<dbReference type="InterPro" id="IPR036097">
    <property type="entry name" value="HisK_dim/P_sf"/>
</dbReference>
<keyword evidence="12 14" id="KW-0472">Membrane</keyword>
<evidence type="ECO:0000256" key="13">
    <source>
        <dbReference type="SAM" id="MobiDB-lite"/>
    </source>
</evidence>
<dbReference type="SUPFAM" id="SSF55874">
    <property type="entry name" value="ATPase domain of HSP90 chaperone/DNA topoisomerase II/histidine kinase"/>
    <property type="match status" value="1"/>
</dbReference>
<evidence type="ECO:0000256" key="2">
    <source>
        <dbReference type="ARBA" id="ARBA00004370"/>
    </source>
</evidence>
<dbReference type="CDD" id="cd00082">
    <property type="entry name" value="HisKA"/>
    <property type="match status" value="1"/>
</dbReference>
<dbReference type="GO" id="GO:0000155">
    <property type="term" value="F:phosphorelay sensor kinase activity"/>
    <property type="evidence" value="ECO:0007669"/>
    <property type="project" value="InterPro"/>
</dbReference>
<evidence type="ECO:0000256" key="3">
    <source>
        <dbReference type="ARBA" id="ARBA00012438"/>
    </source>
</evidence>
<dbReference type="Gene3D" id="1.10.287.130">
    <property type="match status" value="1"/>
</dbReference>
<dbReference type="InterPro" id="IPR036890">
    <property type="entry name" value="HATPase_C_sf"/>
</dbReference>
<evidence type="ECO:0000256" key="6">
    <source>
        <dbReference type="ARBA" id="ARBA00022692"/>
    </source>
</evidence>
<comment type="caution">
    <text evidence="17">The sequence shown here is derived from an EMBL/GenBank/DDBJ whole genome shotgun (WGS) entry which is preliminary data.</text>
</comment>
<dbReference type="EMBL" id="SRLE01000005">
    <property type="protein sequence ID" value="TGD74830.1"/>
    <property type="molecule type" value="Genomic_DNA"/>
</dbReference>
<dbReference type="OrthoDB" id="9809567at2"/>
<reference evidence="17 18" key="1">
    <citation type="submission" date="2019-04" db="EMBL/GenBank/DDBJ databases">
        <title>Taxonomy of novel Haliea sp. from mangrove soil of West Coast of India.</title>
        <authorList>
            <person name="Verma A."/>
            <person name="Kumar P."/>
            <person name="Krishnamurthi S."/>
        </authorList>
    </citation>
    <scope>NUCLEOTIDE SEQUENCE [LARGE SCALE GENOMIC DNA]</scope>
    <source>
        <strain evidence="17 18">SAOS-164</strain>
    </source>
</reference>
<dbReference type="InterPro" id="IPR058619">
    <property type="entry name" value="PhoQ/CarS-like_HATPase"/>
</dbReference>
<dbReference type="Pfam" id="PF02518">
    <property type="entry name" value="HATPase_c"/>
    <property type="match status" value="1"/>
</dbReference>
<evidence type="ECO:0000313" key="17">
    <source>
        <dbReference type="EMBL" id="TGD74830.1"/>
    </source>
</evidence>
<evidence type="ECO:0000313" key="18">
    <source>
        <dbReference type="Proteomes" id="UP000298050"/>
    </source>
</evidence>
<evidence type="ECO:0000256" key="7">
    <source>
        <dbReference type="ARBA" id="ARBA00022741"/>
    </source>
</evidence>
<dbReference type="SMART" id="SM00387">
    <property type="entry name" value="HATPase_c"/>
    <property type="match status" value="1"/>
</dbReference>
<dbReference type="PRINTS" id="PR00344">
    <property type="entry name" value="BCTRLSENSOR"/>
</dbReference>
<dbReference type="PANTHER" id="PTHR45436">
    <property type="entry name" value="SENSOR HISTIDINE KINASE YKOH"/>
    <property type="match status" value="1"/>
</dbReference>
<keyword evidence="4" id="KW-0597">Phosphoprotein</keyword>
<dbReference type="InterPro" id="IPR003594">
    <property type="entry name" value="HATPase_dom"/>
</dbReference>
<evidence type="ECO:0000256" key="5">
    <source>
        <dbReference type="ARBA" id="ARBA00022679"/>
    </source>
</evidence>
<proteinExistence type="predicted"/>
<keyword evidence="9" id="KW-0067">ATP-binding</keyword>
<dbReference type="SUPFAM" id="SSF47384">
    <property type="entry name" value="Homodimeric domain of signal transducing histidine kinase"/>
    <property type="match status" value="1"/>
</dbReference>
<dbReference type="Proteomes" id="UP000298050">
    <property type="component" value="Unassembled WGS sequence"/>
</dbReference>
<dbReference type="Gene3D" id="3.30.565.10">
    <property type="entry name" value="Histidine kinase-like ATPase, C-terminal domain"/>
    <property type="match status" value="1"/>
</dbReference>
<dbReference type="GO" id="GO:0005524">
    <property type="term" value="F:ATP binding"/>
    <property type="evidence" value="ECO:0007669"/>
    <property type="project" value="UniProtKB-KW"/>
</dbReference>
<feature type="transmembrane region" description="Helical" evidence="14">
    <location>
        <begin position="169"/>
        <end position="192"/>
    </location>
</feature>
<dbReference type="InterPro" id="IPR003660">
    <property type="entry name" value="HAMP_dom"/>
</dbReference>